<keyword evidence="2" id="KW-1133">Transmembrane helix</keyword>
<feature type="region of interest" description="Disordered" evidence="1">
    <location>
        <begin position="417"/>
        <end position="609"/>
    </location>
</feature>
<sequence length="609" mass="67638">MDINICINSSVSGGRLCWTLAPEPSLGAVKSPRIPTSFIGDRERKCLHGRVSRNLREPSLDLQKGPRPHRSREELKMARIEMTLDGSYCIYVIMFHFLSSYFIFVSRISAVSKKMLHLLFILSFPIGPRSEGDLVVLLLLNRQTTGTGSWKPPHLKQPEDRETSASEREKSELAMRCSSVVVIFNPLTVSQLLWPGFCHAAPRMRFPWINNLETSRASESYSIGRSNFFVHPASVERPSSLPGVWISKPTPTGKQAEGGDDDGDLLLTRSPPPPPHQTGGITRESRMLSGPMGVPTYKSWQVAAKQGRGDGAGDGKGLVISAPQLPKVPGKPSPRHRPPQKQFATVTPANLRPQLRKVYQPTHRYGKSLSDPGPTDTVVKITQRTQKQTSETTGRMSPFYSPSDSIGRPFRKFLEWPTIQAPSAPHELPGPRVLNSFRSDEPSGHQSSPGDHQPFPPYLTPKKFARKPFSINPGPPNRRRPFSKLSHSTFFDKASAQEHKYHEIDESRVSVISRSSRDSERDEKPPPLPPRPGHLFPSLNPEASSAHKSSNHTALTLTGPKLLPQLGQKLHEGSPSTRSPTSSFQNEIRLRTPPLLAGTNDDDDPRRRP</sequence>
<feature type="region of interest" description="Disordered" evidence="1">
    <location>
        <begin position="363"/>
        <end position="404"/>
    </location>
</feature>
<feature type="compositionally biased region" description="Polar residues" evidence="1">
    <location>
        <begin position="541"/>
        <end position="556"/>
    </location>
</feature>
<accession>A0A2A9PHB8</accession>
<proteinExistence type="predicted"/>
<feature type="transmembrane region" description="Helical" evidence="2">
    <location>
        <begin position="86"/>
        <end position="104"/>
    </location>
</feature>
<evidence type="ECO:0000313" key="3">
    <source>
        <dbReference type="EMBL" id="PFH60738.1"/>
    </source>
</evidence>
<feature type="compositionally biased region" description="Basic and acidic residues" evidence="1">
    <location>
        <begin position="495"/>
        <end position="508"/>
    </location>
</feature>
<reference evidence="3 4" key="1">
    <citation type="journal article" date="2015" name="BMC Genomics">
        <title>Gene expression during zombie ant biting behavior reflects the complexity underlying fungal parasitic behavioral manipulation.</title>
        <authorList>
            <person name="de Bekker C."/>
            <person name="Ohm R.A."/>
            <person name="Loreto R.G."/>
            <person name="Sebastian A."/>
            <person name="Albert I."/>
            <person name="Merrow M."/>
            <person name="Brachmann A."/>
            <person name="Hughes D.P."/>
        </authorList>
    </citation>
    <scope>NUCLEOTIDE SEQUENCE [LARGE SCALE GENOMIC DNA]</scope>
    <source>
        <strain evidence="3 4">SC16a</strain>
    </source>
</reference>
<gene>
    <name evidence="3" type="ORF">XA68_10446</name>
</gene>
<feature type="compositionally biased region" description="Polar residues" evidence="1">
    <location>
        <begin position="574"/>
        <end position="586"/>
    </location>
</feature>
<protein>
    <submittedName>
        <fullName evidence="3">Uncharacterized protein</fullName>
    </submittedName>
</protein>
<evidence type="ECO:0000256" key="1">
    <source>
        <dbReference type="SAM" id="MobiDB-lite"/>
    </source>
</evidence>
<feature type="region of interest" description="Disordered" evidence="1">
    <location>
        <begin position="146"/>
        <end position="169"/>
    </location>
</feature>
<name>A0A2A9PHB8_OPHUN</name>
<feature type="region of interest" description="Disordered" evidence="1">
    <location>
        <begin position="240"/>
        <end position="286"/>
    </location>
</feature>
<feature type="compositionally biased region" description="Polar residues" evidence="1">
    <location>
        <begin position="380"/>
        <end position="404"/>
    </location>
</feature>
<evidence type="ECO:0000256" key="2">
    <source>
        <dbReference type="SAM" id="Phobius"/>
    </source>
</evidence>
<feature type="compositionally biased region" description="Basic and acidic residues" evidence="1">
    <location>
        <begin position="515"/>
        <end position="525"/>
    </location>
</feature>
<keyword evidence="4" id="KW-1185">Reference proteome</keyword>
<comment type="caution">
    <text evidence="3">The sequence shown here is derived from an EMBL/GenBank/DDBJ whole genome shotgun (WGS) entry which is preliminary data.</text>
</comment>
<reference evidence="3 4" key="2">
    <citation type="journal article" date="2017" name="Sci. Rep.">
        <title>Ant-infecting Ophiocordyceps genomes reveal a high diversity of potential behavioral manipulation genes and a possible major role for enterotoxins.</title>
        <authorList>
            <person name="de Bekker C."/>
            <person name="Ohm R.A."/>
            <person name="Evans H.C."/>
            <person name="Brachmann A."/>
            <person name="Hughes D.P."/>
        </authorList>
    </citation>
    <scope>NUCLEOTIDE SEQUENCE [LARGE SCALE GENOMIC DNA]</scope>
    <source>
        <strain evidence="3 4">SC16a</strain>
    </source>
</reference>
<feature type="region of interest" description="Disordered" evidence="1">
    <location>
        <begin position="322"/>
        <end position="344"/>
    </location>
</feature>
<keyword evidence="2" id="KW-0472">Membrane</keyword>
<evidence type="ECO:0000313" key="4">
    <source>
        <dbReference type="Proteomes" id="UP000037136"/>
    </source>
</evidence>
<keyword evidence="2" id="KW-0812">Transmembrane</keyword>
<dbReference type="AlphaFoldDB" id="A0A2A9PHB8"/>
<dbReference type="OrthoDB" id="10636024at2759"/>
<organism evidence="3 4">
    <name type="scientific">Ophiocordyceps unilateralis</name>
    <name type="common">Zombie-ant fungus</name>
    <name type="synonym">Torrubia unilateralis</name>
    <dbReference type="NCBI Taxonomy" id="268505"/>
    <lineage>
        <taxon>Eukaryota</taxon>
        <taxon>Fungi</taxon>
        <taxon>Dikarya</taxon>
        <taxon>Ascomycota</taxon>
        <taxon>Pezizomycotina</taxon>
        <taxon>Sordariomycetes</taxon>
        <taxon>Hypocreomycetidae</taxon>
        <taxon>Hypocreales</taxon>
        <taxon>Ophiocordycipitaceae</taxon>
        <taxon>Ophiocordyceps</taxon>
    </lineage>
</organism>
<feature type="compositionally biased region" description="Basic and acidic residues" evidence="1">
    <location>
        <begin position="156"/>
        <end position="169"/>
    </location>
</feature>
<dbReference type="Proteomes" id="UP000037136">
    <property type="component" value="Unassembled WGS sequence"/>
</dbReference>
<dbReference type="EMBL" id="LAZP02000110">
    <property type="protein sequence ID" value="PFH60738.1"/>
    <property type="molecule type" value="Genomic_DNA"/>
</dbReference>